<gene>
    <name evidence="2" type="ORF">EGYM00163_LOCUS33335</name>
</gene>
<evidence type="ECO:0000313" key="2">
    <source>
        <dbReference type="EMBL" id="CAE0822135.1"/>
    </source>
</evidence>
<dbReference type="AlphaFoldDB" id="A0A7S4G1F3"/>
<feature type="region of interest" description="Disordered" evidence="1">
    <location>
        <begin position="117"/>
        <end position="143"/>
    </location>
</feature>
<protein>
    <submittedName>
        <fullName evidence="2">Uncharacterized protein</fullName>
    </submittedName>
</protein>
<reference evidence="2" key="1">
    <citation type="submission" date="2021-01" db="EMBL/GenBank/DDBJ databases">
        <authorList>
            <person name="Corre E."/>
            <person name="Pelletier E."/>
            <person name="Niang G."/>
            <person name="Scheremetjew M."/>
            <person name="Finn R."/>
            <person name="Kale V."/>
            <person name="Holt S."/>
            <person name="Cochrane G."/>
            <person name="Meng A."/>
            <person name="Brown T."/>
            <person name="Cohen L."/>
        </authorList>
    </citation>
    <scope>NUCLEOTIDE SEQUENCE</scope>
    <source>
        <strain evidence="2">CCMP1594</strain>
    </source>
</reference>
<sequence>MCILVSTVWLTGSVPVCEEQLIRLQRSLHRLPFNITPIVAIKHNAAELKIVVKGIHDCSATVRTNSVISEIQLRQRTVPFQRGCNRFTSFRPESVVAEIQLRQRTVPFQRGCKRFTSVRPESASPPSAPSPVCAAATALPPSA</sequence>
<accession>A0A7S4G1F3</accession>
<organism evidence="2">
    <name type="scientific">Eutreptiella gymnastica</name>
    <dbReference type="NCBI Taxonomy" id="73025"/>
    <lineage>
        <taxon>Eukaryota</taxon>
        <taxon>Discoba</taxon>
        <taxon>Euglenozoa</taxon>
        <taxon>Euglenida</taxon>
        <taxon>Spirocuta</taxon>
        <taxon>Euglenophyceae</taxon>
        <taxon>Eutreptiales</taxon>
        <taxon>Eutreptiaceae</taxon>
        <taxon>Eutreptiella</taxon>
    </lineage>
</organism>
<name>A0A7S4G1F3_9EUGL</name>
<evidence type="ECO:0000256" key="1">
    <source>
        <dbReference type="SAM" id="MobiDB-lite"/>
    </source>
</evidence>
<feature type="compositionally biased region" description="Low complexity" evidence="1">
    <location>
        <begin position="117"/>
        <end position="136"/>
    </location>
</feature>
<dbReference type="EMBL" id="HBJA01096279">
    <property type="protein sequence ID" value="CAE0822135.1"/>
    <property type="molecule type" value="Transcribed_RNA"/>
</dbReference>
<proteinExistence type="predicted"/>